<evidence type="ECO:0000256" key="1">
    <source>
        <dbReference type="ARBA" id="ARBA00004429"/>
    </source>
</evidence>
<feature type="transmembrane region" description="Helical" evidence="8">
    <location>
        <begin position="248"/>
        <end position="266"/>
    </location>
</feature>
<dbReference type="AlphaFoldDB" id="A0A8J3M4Q3"/>
<proteinExistence type="predicted"/>
<name>A0A8J3M4Q3_9RHOB</name>
<gene>
    <name evidence="10" type="ORF">GCM10017056_01130</name>
</gene>
<keyword evidence="11" id="KW-1185">Reference proteome</keyword>
<feature type="transmembrane region" description="Helical" evidence="8">
    <location>
        <begin position="6"/>
        <end position="39"/>
    </location>
</feature>
<keyword evidence="5 8" id="KW-1133">Transmembrane helix</keyword>
<evidence type="ECO:0000256" key="4">
    <source>
        <dbReference type="ARBA" id="ARBA00022692"/>
    </source>
</evidence>
<accession>A0A8J3M4Q3</accession>
<reference evidence="10" key="1">
    <citation type="journal article" date="2014" name="Int. J. Syst. Evol. Microbiol.">
        <title>Complete genome sequence of Corynebacterium casei LMG S-19264T (=DSM 44701T), isolated from a smear-ripened cheese.</title>
        <authorList>
            <consortium name="US DOE Joint Genome Institute (JGI-PGF)"/>
            <person name="Walter F."/>
            <person name="Albersmeier A."/>
            <person name="Kalinowski J."/>
            <person name="Ruckert C."/>
        </authorList>
    </citation>
    <scope>NUCLEOTIDE SEQUENCE</scope>
    <source>
        <strain evidence="10">KCTC 42650</strain>
    </source>
</reference>
<keyword evidence="4 8" id="KW-0812">Transmembrane</keyword>
<keyword evidence="3 7" id="KW-0997">Cell inner membrane</keyword>
<feature type="transmembrane region" description="Helical" evidence="8">
    <location>
        <begin position="468"/>
        <end position="494"/>
    </location>
</feature>
<dbReference type="GO" id="GO:0005886">
    <property type="term" value="C:plasma membrane"/>
    <property type="evidence" value="ECO:0007669"/>
    <property type="project" value="UniProtKB-SubCell"/>
</dbReference>
<evidence type="ECO:0000259" key="9">
    <source>
        <dbReference type="Pfam" id="PF06808"/>
    </source>
</evidence>
<evidence type="ECO:0000256" key="8">
    <source>
        <dbReference type="SAM" id="Phobius"/>
    </source>
</evidence>
<dbReference type="Proteomes" id="UP000626220">
    <property type="component" value="Unassembled WGS sequence"/>
</dbReference>
<evidence type="ECO:0000256" key="5">
    <source>
        <dbReference type="ARBA" id="ARBA00022989"/>
    </source>
</evidence>
<evidence type="ECO:0000313" key="10">
    <source>
        <dbReference type="EMBL" id="GHF33490.1"/>
    </source>
</evidence>
<organism evidence="10 11">
    <name type="scientific">Seohaeicola zhoushanensis</name>
    <dbReference type="NCBI Taxonomy" id="1569283"/>
    <lineage>
        <taxon>Bacteria</taxon>
        <taxon>Pseudomonadati</taxon>
        <taxon>Pseudomonadota</taxon>
        <taxon>Alphaproteobacteria</taxon>
        <taxon>Rhodobacterales</taxon>
        <taxon>Roseobacteraceae</taxon>
        <taxon>Seohaeicola</taxon>
    </lineage>
</organism>
<dbReference type="EMBL" id="BNCJ01000001">
    <property type="protein sequence ID" value="GHF33490.1"/>
    <property type="molecule type" value="Genomic_DNA"/>
</dbReference>
<evidence type="ECO:0000256" key="2">
    <source>
        <dbReference type="ARBA" id="ARBA00022475"/>
    </source>
</evidence>
<evidence type="ECO:0000256" key="3">
    <source>
        <dbReference type="ARBA" id="ARBA00022519"/>
    </source>
</evidence>
<dbReference type="GO" id="GO:0022857">
    <property type="term" value="F:transmembrane transporter activity"/>
    <property type="evidence" value="ECO:0007669"/>
    <property type="project" value="UniProtKB-UniRule"/>
</dbReference>
<keyword evidence="6 8" id="KW-0472">Membrane</keyword>
<comment type="caution">
    <text evidence="10">The sequence shown here is derived from an EMBL/GenBank/DDBJ whole genome shotgun (WGS) entry which is preliminary data.</text>
</comment>
<comment type="function">
    <text evidence="7">Part of the tripartite ATP-independent periplasmic (TRAP) transport system.</text>
</comment>
<dbReference type="PANTHER" id="PTHR33362">
    <property type="entry name" value="SIALIC ACID TRAP TRANSPORTER PERMEASE PROTEIN SIAT-RELATED"/>
    <property type="match status" value="1"/>
</dbReference>
<feature type="transmembrane region" description="Helical" evidence="8">
    <location>
        <begin position="278"/>
        <end position="299"/>
    </location>
</feature>
<feature type="transmembrane region" description="Helical" evidence="8">
    <location>
        <begin position="220"/>
        <end position="242"/>
    </location>
</feature>
<dbReference type="Pfam" id="PF06808">
    <property type="entry name" value="DctM"/>
    <property type="match status" value="1"/>
</dbReference>
<feature type="transmembrane region" description="Helical" evidence="8">
    <location>
        <begin position="135"/>
        <end position="156"/>
    </location>
</feature>
<feature type="transmembrane region" description="Helical" evidence="8">
    <location>
        <begin position="100"/>
        <end position="123"/>
    </location>
</feature>
<comment type="subcellular location">
    <subcellularLocation>
        <location evidence="1 7">Cell inner membrane</location>
        <topology evidence="1 7">Multi-pass membrane protein</topology>
    </subcellularLocation>
</comment>
<feature type="transmembrane region" description="Helical" evidence="8">
    <location>
        <begin position="426"/>
        <end position="447"/>
    </location>
</feature>
<feature type="transmembrane region" description="Helical" evidence="8">
    <location>
        <begin position="176"/>
        <end position="199"/>
    </location>
</feature>
<feature type="transmembrane region" description="Helical" evidence="8">
    <location>
        <begin position="311"/>
        <end position="333"/>
    </location>
</feature>
<keyword evidence="7" id="KW-0813">Transport</keyword>
<sequence length="496" mass="52801">MSDLAIGIWSFPALLLLIFLRVPIGLAMFVTAFVGLWLTQGIDFPLLRMKNEVFSTFGSYSLSIVPMFLLMGHFATLGGMSTALFKAAEGFLGHRKGGVAMAAIGACAGFGSICGSSLATAATMGRVALPELRQYGYAGGFSTATLAAGGTLGILIPPSVVLVIYAILTEQNIAKLFLAAFIPGVLAAIGYVIAISVYVRLYPDSAGTRPPVPMAQRFRALLDVWPVLLVFGLVVGGIYLGWFSPTEGAAVGALGTGAIAFLNGGLTRKSLVDSFIVTGRSSAMIFFIILGAAFYNGFLAITKLPDALVEFILAQGYAPLTVLIVILVFYLIFGCVMDSLSMILLTIPVFWPVIQSLDFNMVSLETLHAQRAMEAIANGVDLAQPMLDSIKQTIADGALLTKDQISALGIRVSQGMANRIDEEYTAIWFGILVLIVVEVGLITPPVGMNLFIINSMDNKTPILETYKAVMFFVATDLIRVAVLVAIPAITLFLLPL</sequence>
<reference evidence="10" key="2">
    <citation type="submission" date="2020-09" db="EMBL/GenBank/DDBJ databases">
        <authorList>
            <person name="Sun Q."/>
            <person name="Kim S."/>
        </authorList>
    </citation>
    <scope>NUCLEOTIDE SEQUENCE</scope>
    <source>
        <strain evidence="10">KCTC 42650</strain>
    </source>
</reference>
<evidence type="ECO:0000256" key="7">
    <source>
        <dbReference type="RuleBase" id="RU369079"/>
    </source>
</evidence>
<protein>
    <recommendedName>
        <fullName evidence="9">TRAP C4-dicarboxylate transport system permease DctM subunit domain-containing protein</fullName>
    </recommendedName>
</protein>
<feature type="transmembrane region" description="Helical" evidence="8">
    <location>
        <begin position="60"/>
        <end position="80"/>
    </location>
</feature>
<feature type="domain" description="TRAP C4-dicarboxylate transport system permease DctM subunit" evidence="9">
    <location>
        <begin position="13"/>
        <end position="489"/>
    </location>
</feature>
<evidence type="ECO:0000313" key="11">
    <source>
        <dbReference type="Proteomes" id="UP000626220"/>
    </source>
</evidence>
<dbReference type="RefSeq" id="WP_189678083.1">
    <property type="nucleotide sequence ID" value="NZ_BNCJ01000001.1"/>
</dbReference>
<dbReference type="InterPro" id="IPR010656">
    <property type="entry name" value="DctM"/>
</dbReference>
<dbReference type="PANTHER" id="PTHR33362:SF5">
    <property type="entry name" value="C4-DICARBOXYLATE TRAP TRANSPORTER LARGE PERMEASE PROTEIN DCTM"/>
    <property type="match status" value="1"/>
</dbReference>
<evidence type="ECO:0000256" key="6">
    <source>
        <dbReference type="ARBA" id="ARBA00023136"/>
    </source>
</evidence>
<dbReference type="InterPro" id="IPR004681">
    <property type="entry name" value="TRAP_DctM"/>
</dbReference>
<keyword evidence="2" id="KW-1003">Cell membrane</keyword>